<name>F9RP57_9VIBR</name>
<dbReference type="Pfam" id="PF04264">
    <property type="entry name" value="YceI"/>
    <property type="match status" value="1"/>
</dbReference>
<dbReference type="SMART" id="SM00867">
    <property type="entry name" value="YceI"/>
    <property type="match status" value="1"/>
</dbReference>
<dbReference type="Gene3D" id="2.40.128.110">
    <property type="entry name" value="Lipid/polyisoprenoid-binding, YceI-like"/>
    <property type="match status" value="1"/>
</dbReference>
<reference evidence="2 3" key="1">
    <citation type="journal article" date="2012" name="Int. J. Syst. Evol. Microbiol.">
        <title>Vibrio caribbeanicus sp. nov., isolated from the marine sponge Scleritoderma cyanea.</title>
        <authorList>
            <person name="Hoffmann M."/>
            <person name="Monday S.R."/>
            <person name="Allard M.W."/>
            <person name="Strain E.A."/>
            <person name="Whittaker P."/>
            <person name="Naum M."/>
            <person name="McCarthy P.J."/>
            <person name="Lopez J.V."/>
            <person name="Fischer M."/>
            <person name="Brown E.W."/>
        </authorList>
    </citation>
    <scope>NUCLEOTIDE SEQUENCE [LARGE SCALE GENOMIC DNA]</scope>
    <source>
        <strain evidence="2 3">LMG 19158</strain>
    </source>
</reference>
<dbReference type="InterPro" id="IPR007372">
    <property type="entry name" value="Lipid/polyisoprenoid-bd_YceI"/>
</dbReference>
<dbReference type="RefSeq" id="WP_005595701.1">
    <property type="nucleotide sequence ID" value="NZ_AFWE01000135.1"/>
</dbReference>
<dbReference type="AlphaFoldDB" id="F9RP57"/>
<accession>F9RP57</accession>
<comment type="caution">
    <text evidence="2">The sequence shown here is derived from an EMBL/GenBank/DDBJ whole genome shotgun (WGS) entry which is preliminary data.</text>
</comment>
<protein>
    <recommendedName>
        <fullName evidence="1">Lipid/polyisoprenoid-binding YceI-like domain-containing protein</fullName>
    </recommendedName>
</protein>
<sequence>MKRMFVLIGFIVSFGAYAKDDYKIIPSISSLNFATVKNQYIIETASIIPTKGLLNQDGTFSITLPISTIKTGISIRDERLKTLFFEESKFPKVVVTGKVDFGTISNEPKLISLPVDVKIYGKVNTVTFPVVVMSSDDYILVSSYNQSVIGTSDFGIPSENLIKLAATVGGINISDRAPISFTLAFSKL</sequence>
<evidence type="ECO:0000313" key="2">
    <source>
        <dbReference type="EMBL" id="EGU35908.1"/>
    </source>
</evidence>
<organism evidence="2 3">
    <name type="scientific">Vibrio scophthalmi LMG 19158</name>
    <dbReference type="NCBI Taxonomy" id="870967"/>
    <lineage>
        <taxon>Bacteria</taxon>
        <taxon>Pseudomonadati</taxon>
        <taxon>Pseudomonadota</taxon>
        <taxon>Gammaproteobacteria</taxon>
        <taxon>Vibrionales</taxon>
        <taxon>Vibrionaceae</taxon>
        <taxon>Vibrio</taxon>
    </lineage>
</organism>
<dbReference type="SUPFAM" id="SSF101874">
    <property type="entry name" value="YceI-like"/>
    <property type="match status" value="1"/>
</dbReference>
<gene>
    <name evidence="2" type="ORF">VIS19158_13982</name>
</gene>
<evidence type="ECO:0000259" key="1">
    <source>
        <dbReference type="SMART" id="SM00867"/>
    </source>
</evidence>
<feature type="domain" description="Lipid/polyisoprenoid-binding YceI-like" evidence="1">
    <location>
        <begin position="21"/>
        <end position="186"/>
    </location>
</feature>
<dbReference type="Proteomes" id="UP000004349">
    <property type="component" value="Unassembled WGS sequence"/>
</dbReference>
<dbReference type="eggNOG" id="COG2353">
    <property type="taxonomic scope" value="Bacteria"/>
</dbReference>
<evidence type="ECO:0000313" key="3">
    <source>
        <dbReference type="Proteomes" id="UP000004349"/>
    </source>
</evidence>
<proteinExistence type="predicted"/>
<dbReference type="EMBL" id="AFWE01000135">
    <property type="protein sequence ID" value="EGU35908.1"/>
    <property type="molecule type" value="Genomic_DNA"/>
</dbReference>
<dbReference type="InterPro" id="IPR036761">
    <property type="entry name" value="TTHA0802/YceI-like_sf"/>
</dbReference>